<dbReference type="AlphaFoldDB" id="A0A0D7BAQ4"/>
<dbReference type="OrthoDB" id="8922241at2759"/>
<evidence type="ECO:0000313" key="4">
    <source>
        <dbReference type="Proteomes" id="UP000054007"/>
    </source>
</evidence>
<evidence type="ECO:0000259" key="2">
    <source>
        <dbReference type="SMART" id="SM00355"/>
    </source>
</evidence>
<accession>A0A0D7BAQ4</accession>
<dbReference type="InterPro" id="IPR036236">
    <property type="entry name" value="Znf_C2H2_sf"/>
</dbReference>
<feature type="region of interest" description="Disordered" evidence="1">
    <location>
        <begin position="1"/>
        <end position="41"/>
    </location>
</feature>
<proteinExistence type="predicted"/>
<feature type="compositionally biased region" description="Polar residues" evidence="1">
    <location>
        <begin position="10"/>
        <end position="20"/>
    </location>
</feature>
<organism evidence="3 4">
    <name type="scientific">Cylindrobasidium torrendii FP15055 ss-10</name>
    <dbReference type="NCBI Taxonomy" id="1314674"/>
    <lineage>
        <taxon>Eukaryota</taxon>
        <taxon>Fungi</taxon>
        <taxon>Dikarya</taxon>
        <taxon>Basidiomycota</taxon>
        <taxon>Agaricomycotina</taxon>
        <taxon>Agaricomycetes</taxon>
        <taxon>Agaricomycetidae</taxon>
        <taxon>Agaricales</taxon>
        <taxon>Marasmiineae</taxon>
        <taxon>Physalacriaceae</taxon>
        <taxon>Cylindrobasidium</taxon>
    </lineage>
</organism>
<feature type="domain" description="C2H2-type" evidence="2">
    <location>
        <begin position="49"/>
        <end position="72"/>
    </location>
</feature>
<feature type="region of interest" description="Disordered" evidence="1">
    <location>
        <begin position="245"/>
        <end position="324"/>
    </location>
</feature>
<protein>
    <recommendedName>
        <fullName evidence="2">C2H2-type domain-containing protein</fullName>
    </recommendedName>
</protein>
<feature type="compositionally biased region" description="Basic and acidic residues" evidence="1">
    <location>
        <begin position="160"/>
        <end position="188"/>
    </location>
</feature>
<dbReference type="SMART" id="SM00355">
    <property type="entry name" value="ZnF_C2H2"/>
    <property type="match status" value="3"/>
</dbReference>
<reference evidence="3 4" key="1">
    <citation type="journal article" date="2015" name="Fungal Genet. Biol.">
        <title>Evolution of novel wood decay mechanisms in Agaricales revealed by the genome sequences of Fistulina hepatica and Cylindrobasidium torrendii.</title>
        <authorList>
            <person name="Floudas D."/>
            <person name="Held B.W."/>
            <person name="Riley R."/>
            <person name="Nagy L.G."/>
            <person name="Koehler G."/>
            <person name="Ransdell A.S."/>
            <person name="Younus H."/>
            <person name="Chow J."/>
            <person name="Chiniquy J."/>
            <person name="Lipzen A."/>
            <person name="Tritt A."/>
            <person name="Sun H."/>
            <person name="Haridas S."/>
            <person name="LaButti K."/>
            <person name="Ohm R.A."/>
            <person name="Kues U."/>
            <person name="Blanchette R.A."/>
            <person name="Grigoriev I.V."/>
            <person name="Minto R.E."/>
            <person name="Hibbett D.S."/>
        </authorList>
    </citation>
    <scope>NUCLEOTIDE SEQUENCE [LARGE SCALE GENOMIC DNA]</scope>
    <source>
        <strain evidence="3 4">FP15055 ss-10</strain>
    </source>
</reference>
<evidence type="ECO:0000256" key="1">
    <source>
        <dbReference type="SAM" id="MobiDB-lite"/>
    </source>
</evidence>
<feature type="region of interest" description="Disordered" evidence="1">
    <location>
        <begin position="141"/>
        <end position="210"/>
    </location>
</feature>
<dbReference type="InterPro" id="IPR013087">
    <property type="entry name" value="Znf_C2H2_type"/>
</dbReference>
<feature type="compositionally biased region" description="Acidic residues" evidence="1">
    <location>
        <begin position="366"/>
        <end position="375"/>
    </location>
</feature>
<name>A0A0D7BAQ4_9AGAR</name>
<gene>
    <name evidence="3" type="ORF">CYLTODRAFT_444574</name>
</gene>
<sequence length="450" mass="50438">MPPSGHHNKASQPRKTTSSAPCKCYPETPKKPSGKPATPSGPCSASKLQKCTVRGCGFSSMHGGLRRHMLTHTGEKKHRCKFIGCGFRSAYPEALKRHIVRHNTSEPHICVERYCKFKSASLRDLSVHRHEVHRIVKKEVGSPSRILAAHGPEQSTARPQSDETRRRRGKEGEHRGREKDNTNNEHGPKPNGVRPQAAARSAKQSADTTRPLKRKFLCRQDASGRTTGCDHWDCAFRAGKEQEVAQGARLGRAEESPTPDPTQITTQSDGRLKKRKRDDATTDSDAFLPSESSTSDSDGESDEPRRNRKRLEAPPAGEDEQEDIEEDEMDMLRNTRYSQALDTLPEVRLPSPVKRLAPRERSVKEEELEDPDELDTLSQAGSSTRSVEGLHEAMARQEKMMCRIHHGVKKLRTQGVRVEVAWGDAQPFVREEMRALAKKFQDAISKAFEE</sequence>
<dbReference type="Proteomes" id="UP000054007">
    <property type="component" value="Unassembled WGS sequence"/>
</dbReference>
<evidence type="ECO:0000313" key="3">
    <source>
        <dbReference type="EMBL" id="KIY66606.1"/>
    </source>
</evidence>
<keyword evidence="4" id="KW-1185">Reference proteome</keyword>
<dbReference type="Gene3D" id="3.30.160.60">
    <property type="entry name" value="Classic Zinc Finger"/>
    <property type="match status" value="1"/>
</dbReference>
<feature type="region of interest" description="Disordered" evidence="1">
    <location>
        <begin position="338"/>
        <end position="386"/>
    </location>
</feature>
<dbReference type="EMBL" id="KN880549">
    <property type="protein sequence ID" value="KIY66606.1"/>
    <property type="molecule type" value="Genomic_DNA"/>
</dbReference>
<feature type="domain" description="C2H2-type" evidence="2">
    <location>
        <begin position="108"/>
        <end position="133"/>
    </location>
</feature>
<feature type="domain" description="C2H2-type" evidence="2">
    <location>
        <begin position="78"/>
        <end position="102"/>
    </location>
</feature>
<dbReference type="SUPFAM" id="SSF57667">
    <property type="entry name" value="beta-beta-alpha zinc fingers"/>
    <property type="match status" value="1"/>
</dbReference>